<gene>
    <name evidence="2" type="ORF">HK103_003771</name>
</gene>
<reference evidence="2" key="1">
    <citation type="submission" date="2020-05" db="EMBL/GenBank/DDBJ databases">
        <title>Phylogenomic resolution of chytrid fungi.</title>
        <authorList>
            <person name="Stajich J.E."/>
            <person name="Amses K."/>
            <person name="Simmons R."/>
            <person name="Seto K."/>
            <person name="Myers J."/>
            <person name="Bonds A."/>
            <person name="Quandt C.A."/>
            <person name="Barry K."/>
            <person name="Liu P."/>
            <person name="Grigoriev I."/>
            <person name="Longcore J.E."/>
            <person name="James T.Y."/>
        </authorList>
    </citation>
    <scope>NUCLEOTIDE SEQUENCE</scope>
    <source>
        <strain evidence="2">PLAUS21</strain>
    </source>
</reference>
<dbReference type="PANTHER" id="PTHR34826:SF2">
    <property type="entry name" value="UPF0590 PROTEIN C409.17C"/>
    <property type="match status" value="1"/>
</dbReference>
<keyword evidence="3" id="KW-1185">Reference proteome</keyword>
<proteinExistence type="predicted"/>
<evidence type="ECO:0000313" key="3">
    <source>
        <dbReference type="Proteomes" id="UP001210925"/>
    </source>
</evidence>
<organism evidence="2 3">
    <name type="scientific">Boothiomyces macroporosus</name>
    <dbReference type="NCBI Taxonomy" id="261099"/>
    <lineage>
        <taxon>Eukaryota</taxon>
        <taxon>Fungi</taxon>
        <taxon>Fungi incertae sedis</taxon>
        <taxon>Chytridiomycota</taxon>
        <taxon>Chytridiomycota incertae sedis</taxon>
        <taxon>Chytridiomycetes</taxon>
        <taxon>Rhizophydiales</taxon>
        <taxon>Terramycetaceae</taxon>
        <taxon>Boothiomyces</taxon>
    </lineage>
</organism>
<dbReference type="AlphaFoldDB" id="A0AAD5UIB0"/>
<name>A0AAD5UIB0_9FUNG</name>
<comment type="caution">
    <text evidence="2">The sequence shown here is derived from an EMBL/GenBank/DDBJ whole genome shotgun (WGS) entry which is preliminary data.</text>
</comment>
<evidence type="ECO:0000313" key="2">
    <source>
        <dbReference type="EMBL" id="KAJ3258290.1"/>
    </source>
</evidence>
<evidence type="ECO:0000259" key="1">
    <source>
        <dbReference type="Pfam" id="PF08588"/>
    </source>
</evidence>
<feature type="domain" description="Domain of unknown function at the cortex 1" evidence="1">
    <location>
        <begin position="10"/>
        <end position="296"/>
    </location>
</feature>
<sequence>MSYDPKDYLMRIKVGPDYNNLKTIQVNDEANPIFVNSDTFTGYISVKILNFNGVTPEMDENPSAKLYNSIPKPKSNYFEGRSRKYSITIQGRFKKEWNGDEVLFGADFDKPVTTLPPGISIGLRIAKWLDPAIEADAFAQQPYIYSPIVSSMNALAIYDSNTTELGSSSDFTKSKYSIQLGTSEPLDCKSWHYENIMVPEIPDLLFPDDGQRTAITTYEKRKKHFGNLKNRTSAVISPNNIYCMDFYDAYFDLATCAIKLPGFSLNGLKYWDGQILRYVCKTRDQSVEFFVIQFELMKKTDFGLDASSVPN</sequence>
<dbReference type="EMBL" id="JADGKB010000029">
    <property type="protein sequence ID" value="KAJ3258290.1"/>
    <property type="molecule type" value="Genomic_DNA"/>
</dbReference>
<protein>
    <recommendedName>
        <fullName evidence="1">Domain of unknown function at the cortex 1 domain-containing protein</fullName>
    </recommendedName>
</protein>
<dbReference type="PANTHER" id="PTHR34826">
    <property type="entry name" value="UPF0590 PROTEIN C409.17C"/>
    <property type="match status" value="1"/>
</dbReference>
<dbReference type="InterPro" id="IPR013897">
    <property type="entry name" value="Duc1"/>
</dbReference>
<dbReference type="Proteomes" id="UP001210925">
    <property type="component" value="Unassembled WGS sequence"/>
</dbReference>
<accession>A0AAD5UIB0</accession>
<dbReference type="Pfam" id="PF08588">
    <property type="entry name" value="Duc1"/>
    <property type="match status" value="1"/>
</dbReference>